<keyword evidence="3" id="KW-1185">Reference proteome</keyword>
<accession>A0ABR8XKR8</accession>
<name>A0ABR8XKR8_9BACL</name>
<dbReference type="GO" id="GO:0003677">
    <property type="term" value="F:DNA binding"/>
    <property type="evidence" value="ECO:0007669"/>
    <property type="project" value="UniProtKB-KW"/>
</dbReference>
<dbReference type="EMBL" id="JACSPW010000003">
    <property type="protein sequence ID" value="MBD8032501.1"/>
    <property type="molecule type" value="Genomic_DNA"/>
</dbReference>
<dbReference type="Gene3D" id="2.40.50.1020">
    <property type="entry name" value="LytTr DNA-binding domain"/>
    <property type="match status" value="1"/>
</dbReference>
<dbReference type="Proteomes" id="UP000600565">
    <property type="component" value="Unassembled WGS sequence"/>
</dbReference>
<dbReference type="PROSITE" id="PS50930">
    <property type="entry name" value="HTH_LYTTR"/>
    <property type="match status" value="1"/>
</dbReference>
<dbReference type="InterPro" id="IPR046947">
    <property type="entry name" value="LytR-like"/>
</dbReference>
<keyword evidence="2" id="KW-0238">DNA-binding</keyword>
<protein>
    <submittedName>
        <fullName evidence="2">LytTR family transcriptional regulator DNA-binding domain-containing protein</fullName>
    </submittedName>
</protein>
<organism evidence="2 3">
    <name type="scientific">Solibacillus merdavium</name>
    <dbReference type="NCBI Taxonomy" id="2762218"/>
    <lineage>
        <taxon>Bacteria</taxon>
        <taxon>Bacillati</taxon>
        <taxon>Bacillota</taxon>
        <taxon>Bacilli</taxon>
        <taxon>Bacillales</taxon>
        <taxon>Caryophanaceae</taxon>
        <taxon>Solibacillus</taxon>
    </lineage>
</organism>
<dbReference type="PANTHER" id="PTHR37299">
    <property type="entry name" value="TRANSCRIPTIONAL REGULATOR-RELATED"/>
    <property type="match status" value="1"/>
</dbReference>
<feature type="domain" description="HTH LytTR-type" evidence="1">
    <location>
        <begin position="42"/>
        <end position="145"/>
    </location>
</feature>
<dbReference type="InterPro" id="IPR007492">
    <property type="entry name" value="LytTR_DNA-bd_dom"/>
</dbReference>
<dbReference type="RefSeq" id="WP_191703095.1">
    <property type="nucleotide sequence ID" value="NZ_JACSPW010000003.1"/>
</dbReference>
<evidence type="ECO:0000313" key="2">
    <source>
        <dbReference type="EMBL" id="MBD8032501.1"/>
    </source>
</evidence>
<dbReference type="PANTHER" id="PTHR37299:SF4">
    <property type="entry name" value="TRANSCRIPTIONAL REGULATOR"/>
    <property type="match status" value="1"/>
</dbReference>
<evidence type="ECO:0000313" key="3">
    <source>
        <dbReference type="Proteomes" id="UP000600565"/>
    </source>
</evidence>
<comment type="caution">
    <text evidence="2">The sequence shown here is derived from an EMBL/GenBank/DDBJ whole genome shotgun (WGS) entry which is preliminary data.</text>
</comment>
<reference evidence="2 3" key="1">
    <citation type="submission" date="2020-08" db="EMBL/GenBank/DDBJ databases">
        <title>A Genomic Blueprint of the Chicken Gut Microbiome.</title>
        <authorList>
            <person name="Gilroy R."/>
            <person name="Ravi A."/>
            <person name="Getino M."/>
            <person name="Pursley I."/>
            <person name="Horton D.L."/>
            <person name="Alikhan N.-F."/>
            <person name="Baker D."/>
            <person name="Gharbi K."/>
            <person name="Hall N."/>
            <person name="Watson M."/>
            <person name="Adriaenssens E.M."/>
            <person name="Foster-Nyarko E."/>
            <person name="Jarju S."/>
            <person name="Secka A."/>
            <person name="Antonio M."/>
            <person name="Oren A."/>
            <person name="Chaudhuri R."/>
            <person name="La Ragione R.M."/>
            <person name="Hildebrand F."/>
            <person name="Pallen M.J."/>
        </authorList>
    </citation>
    <scope>NUCLEOTIDE SEQUENCE [LARGE SCALE GENOMIC DNA]</scope>
    <source>
        <strain evidence="2 3">Sa1YVA6</strain>
    </source>
</reference>
<evidence type="ECO:0000259" key="1">
    <source>
        <dbReference type="PROSITE" id="PS50930"/>
    </source>
</evidence>
<dbReference type="Pfam" id="PF04397">
    <property type="entry name" value="LytTR"/>
    <property type="match status" value="1"/>
</dbReference>
<dbReference type="SMART" id="SM00850">
    <property type="entry name" value="LytTR"/>
    <property type="match status" value="1"/>
</dbReference>
<gene>
    <name evidence="2" type="ORF">H9632_05425</name>
</gene>
<proteinExistence type="predicted"/>
<sequence length="150" mass="17021">MKVHLHIENDCKEIEVHIHAPKFDETIEQLMRKINSSSPESIAGYSDGDIHLLKLSEIYSIFTENGKVLLQTEEEEFEAKSKLYELEDRFQSSFIRVNKSMLVNIDKIVSIQAKVLGNPQVVLANETVFPVSRNYFKLLKEALGLGGVGK</sequence>